<keyword evidence="6 8" id="KW-1133">Transmembrane helix</keyword>
<keyword evidence="3" id="KW-0813">Transport</keyword>
<feature type="transmembrane region" description="Helical" evidence="8">
    <location>
        <begin position="427"/>
        <end position="449"/>
    </location>
</feature>
<feature type="transmembrane region" description="Helical" evidence="8">
    <location>
        <begin position="33"/>
        <end position="53"/>
    </location>
</feature>
<dbReference type="InterPro" id="IPR006037">
    <property type="entry name" value="RCK_C"/>
</dbReference>
<dbReference type="EMBL" id="QRYC01000025">
    <property type="protein sequence ID" value="RGU54848.1"/>
    <property type="molecule type" value="Genomic_DNA"/>
</dbReference>
<feature type="transmembrane region" description="Helical" evidence="8">
    <location>
        <begin position="150"/>
        <end position="171"/>
    </location>
</feature>
<evidence type="ECO:0000256" key="2">
    <source>
        <dbReference type="ARBA" id="ARBA00005551"/>
    </source>
</evidence>
<dbReference type="GO" id="GO:1902600">
    <property type="term" value="P:proton transmembrane transport"/>
    <property type="evidence" value="ECO:0007669"/>
    <property type="project" value="InterPro"/>
</dbReference>
<feature type="transmembrane region" description="Helical" evidence="8">
    <location>
        <begin position="333"/>
        <end position="352"/>
    </location>
</feature>
<evidence type="ECO:0000256" key="4">
    <source>
        <dbReference type="ARBA" id="ARBA00022538"/>
    </source>
</evidence>
<dbReference type="AlphaFoldDB" id="A0A412TM45"/>
<accession>A0A412TM45</accession>
<keyword evidence="7 8" id="KW-0472">Membrane</keyword>
<feature type="domain" description="RCK C-terminal" evidence="9">
    <location>
        <begin position="580"/>
        <end position="664"/>
    </location>
</feature>
<evidence type="ECO:0000256" key="7">
    <source>
        <dbReference type="ARBA" id="ARBA00023136"/>
    </source>
</evidence>
<keyword evidence="5 8" id="KW-0812">Transmembrane</keyword>
<dbReference type="Gene3D" id="1.20.1530.20">
    <property type="match status" value="1"/>
</dbReference>
<dbReference type="PROSITE" id="PS51202">
    <property type="entry name" value="RCK_C"/>
    <property type="match status" value="2"/>
</dbReference>
<evidence type="ECO:0000256" key="8">
    <source>
        <dbReference type="SAM" id="Phobius"/>
    </source>
</evidence>
<evidence type="ECO:0000313" key="10">
    <source>
        <dbReference type="EMBL" id="RGU54848.1"/>
    </source>
</evidence>
<dbReference type="GO" id="GO:0016020">
    <property type="term" value="C:membrane"/>
    <property type="evidence" value="ECO:0007669"/>
    <property type="project" value="UniProtKB-SubCell"/>
</dbReference>
<dbReference type="Proteomes" id="UP000284243">
    <property type="component" value="Unassembled WGS sequence"/>
</dbReference>
<feature type="transmembrane region" description="Helical" evidence="8">
    <location>
        <begin position="295"/>
        <end position="321"/>
    </location>
</feature>
<dbReference type="Gene3D" id="3.30.70.1450">
    <property type="entry name" value="Regulator of K+ conductance, C-terminal domain"/>
    <property type="match status" value="2"/>
</dbReference>
<feature type="transmembrane region" description="Helical" evidence="8">
    <location>
        <begin position="191"/>
        <end position="210"/>
    </location>
</feature>
<evidence type="ECO:0000256" key="3">
    <source>
        <dbReference type="ARBA" id="ARBA00022448"/>
    </source>
</evidence>
<evidence type="ECO:0000256" key="6">
    <source>
        <dbReference type="ARBA" id="ARBA00022989"/>
    </source>
</evidence>
<feature type="transmembrane region" description="Helical" evidence="8">
    <location>
        <begin position="120"/>
        <end position="138"/>
    </location>
</feature>
<feature type="transmembrane region" description="Helical" evidence="8">
    <location>
        <begin position="59"/>
        <end position="78"/>
    </location>
</feature>
<keyword evidence="4" id="KW-0633">Potassium transport</keyword>
<dbReference type="InterPro" id="IPR036721">
    <property type="entry name" value="RCK_C_sf"/>
</dbReference>
<evidence type="ECO:0000313" key="11">
    <source>
        <dbReference type="Proteomes" id="UP000284243"/>
    </source>
</evidence>
<dbReference type="Pfam" id="PF00999">
    <property type="entry name" value="Na_H_Exchanger"/>
    <property type="match status" value="1"/>
</dbReference>
<gene>
    <name evidence="10" type="ORF">DWW57_14795</name>
</gene>
<feature type="transmembrane region" description="Helical" evidence="8">
    <location>
        <begin position="455"/>
        <end position="478"/>
    </location>
</feature>
<dbReference type="RefSeq" id="WP_118160667.1">
    <property type="nucleotide sequence ID" value="NZ_QRYC01000025.1"/>
</dbReference>
<comment type="subcellular location">
    <subcellularLocation>
        <location evidence="1">Membrane</location>
        <topology evidence="1">Multi-pass membrane protein</topology>
    </subcellularLocation>
</comment>
<dbReference type="SUPFAM" id="SSF116726">
    <property type="entry name" value="TrkA C-terminal domain-like"/>
    <property type="match status" value="2"/>
</dbReference>
<dbReference type="GO" id="GO:0008324">
    <property type="term" value="F:monoatomic cation transmembrane transporter activity"/>
    <property type="evidence" value="ECO:0007669"/>
    <property type="project" value="InterPro"/>
</dbReference>
<dbReference type="Pfam" id="PF02080">
    <property type="entry name" value="TrkA_C"/>
    <property type="match status" value="2"/>
</dbReference>
<sequence length="749" mass="82808">MSHLPTLITDLALILASAGLMTLIFKRLKQPSVLGYIVAGILAGPHITLTPTVIDSGNIQTWADIGVVFLLFALGLEFSFKKLMKVGGPAIIAALTIIVGMVVLGFIVGVAMGWKQMDSIFLGGMLAMSSTSIIYKAFEDLGLRTQRFTGLVFGILVIEDLVAIVLMVMLSTMAVSKNFEGMEMVYSIGKLLFFLLLWFLTGIYIIPTFFRRTRLLMGDETLLIVSLGLCFLMVVFATAVGFSSALGAFVMGSILAETIEAEKIERLVKPVKDLFAAIFFVSVGMMVDPGMIAQYIWPIVIITLTVLIGQSVFGTLGVVLAGQPLKTALQSGFCLTQIGEFAFIIAGLGMTMHVTSNFLYPIVIAVAVITTFLTPYMIRAAEPAYPYVEKHLPRKWKRFIEHYTSGTRVVNHESNWKRLLTSLIRIMVIYSVIIIAILILSFQFLVPLIRGSLPGFWGGLLCAVLILLLIAPFLRAIVAKKNHSAEFQTLWNDGYFSRAYLVSLVIFRFVIAILYVMVVIVSLFKASIALLLGVACVLVAGMFYSRYLKKQSIQIERHFLRNFRVREVYARHAGTRLPPKFAGHLLSRDLHMADFIIPSESLWAGYTLADLALGSRFGVMVVAVFRGQSCINIPGGKERLFPQDRVQVIGSDEQLERFGNKLQSMTLPPMDSDLTQSEVCLKQFVVTEDSPFNGKSIRDSGIRDKYKCVVVGVERGAASLRNPDADTVFEAGDLVWVVGEEMNVYELIH</sequence>
<evidence type="ECO:0000256" key="5">
    <source>
        <dbReference type="ARBA" id="ARBA00022692"/>
    </source>
</evidence>
<feature type="transmembrane region" description="Helical" evidence="8">
    <location>
        <begin position="526"/>
        <end position="544"/>
    </location>
</feature>
<proteinExistence type="inferred from homology"/>
<feature type="transmembrane region" description="Helical" evidence="8">
    <location>
        <begin position="358"/>
        <end position="378"/>
    </location>
</feature>
<dbReference type="InterPro" id="IPR038770">
    <property type="entry name" value="Na+/solute_symporter_sf"/>
</dbReference>
<dbReference type="GO" id="GO:0006813">
    <property type="term" value="P:potassium ion transport"/>
    <property type="evidence" value="ECO:0007669"/>
    <property type="project" value="UniProtKB-KW"/>
</dbReference>
<dbReference type="PANTHER" id="PTHR42751">
    <property type="entry name" value="SODIUM/HYDROGEN EXCHANGER FAMILY/TRKA DOMAIN PROTEIN"/>
    <property type="match status" value="1"/>
</dbReference>
<feature type="transmembrane region" description="Helical" evidence="8">
    <location>
        <begin position="90"/>
        <end position="114"/>
    </location>
</feature>
<feature type="transmembrane region" description="Helical" evidence="8">
    <location>
        <begin position="6"/>
        <end position="26"/>
    </location>
</feature>
<feature type="transmembrane region" description="Helical" evidence="8">
    <location>
        <begin position="499"/>
        <end position="520"/>
    </location>
</feature>
<comment type="similarity">
    <text evidence="2">Belongs to the monovalent cation:proton antiporter 2 (CPA2) transporter (TC 2.A.37) family.</text>
</comment>
<protein>
    <submittedName>
        <fullName evidence="10">Sodium:proton antiporter</fullName>
    </submittedName>
</protein>
<reference evidence="10 11" key="1">
    <citation type="submission" date="2018-08" db="EMBL/GenBank/DDBJ databases">
        <title>A genome reference for cultivated species of the human gut microbiota.</title>
        <authorList>
            <person name="Zou Y."/>
            <person name="Xue W."/>
            <person name="Luo G."/>
        </authorList>
    </citation>
    <scope>NUCLEOTIDE SEQUENCE [LARGE SCALE GENOMIC DNA]</scope>
    <source>
        <strain evidence="10 11">AF16-14</strain>
    </source>
</reference>
<evidence type="ECO:0000259" key="9">
    <source>
        <dbReference type="PROSITE" id="PS51202"/>
    </source>
</evidence>
<comment type="caution">
    <text evidence="10">The sequence shown here is derived from an EMBL/GenBank/DDBJ whole genome shotgun (WGS) entry which is preliminary data.</text>
</comment>
<dbReference type="PANTHER" id="PTHR42751:SF3">
    <property type="entry name" value="SODIUM_GLUTAMATE SYMPORTER"/>
    <property type="match status" value="1"/>
</dbReference>
<dbReference type="InterPro" id="IPR006153">
    <property type="entry name" value="Cation/H_exchanger_TM"/>
</dbReference>
<keyword evidence="4" id="KW-0630">Potassium</keyword>
<evidence type="ECO:0000256" key="1">
    <source>
        <dbReference type="ARBA" id="ARBA00004141"/>
    </source>
</evidence>
<name>A0A412TM45_9BACT</name>
<feature type="transmembrane region" description="Helical" evidence="8">
    <location>
        <begin position="222"/>
        <end position="242"/>
    </location>
</feature>
<feature type="domain" description="RCK C-terminal" evidence="9">
    <location>
        <begin position="668"/>
        <end position="749"/>
    </location>
</feature>
<keyword evidence="4" id="KW-0406">Ion transport</keyword>
<organism evidence="10 11">
    <name type="scientific">Odoribacter splanchnicus</name>
    <dbReference type="NCBI Taxonomy" id="28118"/>
    <lineage>
        <taxon>Bacteria</taxon>
        <taxon>Pseudomonadati</taxon>
        <taxon>Bacteroidota</taxon>
        <taxon>Bacteroidia</taxon>
        <taxon>Bacteroidales</taxon>
        <taxon>Odoribacteraceae</taxon>
        <taxon>Odoribacter</taxon>
    </lineage>
</organism>
<dbReference type="GO" id="GO:0015297">
    <property type="term" value="F:antiporter activity"/>
    <property type="evidence" value="ECO:0007669"/>
    <property type="project" value="InterPro"/>
</dbReference>